<name>A0A9Q0XS88_9SAUR</name>
<dbReference type="GO" id="GO:0006310">
    <property type="term" value="P:DNA recombination"/>
    <property type="evidence" value="ECO:0007669"/>
    <property type="project" value="UniProtKB-KW"/>
</dbReference>
<feature type="non-terminal residue" evidence="3">
    <location>
        <position position="114"/>
    </location>
</feature>
<accession>A0A9Q0XS88</accession>
<comment type="caution">
    <text evidence="3">The sequence shown here is derived from an EMBL/GenBank/DDBJ whole genome shotgun (WGS) entry which is preliminary data.</text>
</comment>
<proteinExistence type="predicted"/>
<protein>
    <submittedName>
        <fullName evidence="3">Uncharacterized protein</fullName>
    </submittedName>
</protein>
<feature type="chain" id="PRO_5040251685" evidence="2">
    <location>
        <begin position="22"/>
        <end position="114"/>
    </location>
</feature>
<sequence length="114" mass="12797">GYTLVMVFALCTIQYNIVVHAWNVLGLDNSIDDAFSCQQVECFRTLDPGVSDLPEEMPEELWKLTDKVLKMIGMASLRFGTHSFRIGVASTVADLGYGEDAIQQLGRWSTQCYR</sequence>
<dbReference type="InterPro" id="IPR011010">
    <property type="entry name" value="DNA_brk_join_enz"/>
</dbReference>
<dbReference type="EMBL" id="JAPFRF010000007">
    <property type="protein sequence ID" value="KAJ7326696.1"/>
    <property type="molecule type" value="Genomic_DNA"/>
</dbReference>
<keyword evidence="1" id="KW-0233">DNA recombination</keyword>
<keyword evidence="2" id="KW-0732">Signal</keyword>
<dbReference type="Gene3D" id="1.10.443.10">
    <property type="entry name" value="Intergrase catalytic core"/>
    <property type="match status" value="1"/>
</dbReference>
<evidence type="ECO:0000313" key="4">
    <source>
        <dbReference type="Proteomes" id="UP001142489"/>
    </source>
</evidence>
<evidence type="ECO:0000256" key="2">
    <source>
        <dbReference type="SAM" id="SignalP"/>
    </source>
</evidence>
<dbReference type="GO" id="GO:0003677">
    <property type="term" value="F:DNA binding"/>
    <property type="evidence" value="ECO:0007669"/>
    <property type="project" value="InterPro"/>
</dbReference>
<dbReference type="AlphaFoldDB" id="A0A9Q0XS88"/>
<keyword evidence="4" id="KW-1185">Reference proteome</keyword>
<dbReference type="GO" id="GO:0015074">
    <property type="term" value="P:DNA integration"/>
    <property type="evidence" value="ECO:0007669"/>
    <property type="project" value="InterPro"/>
</dbReference>
<dbReference type="SUPFAM" id="SSF56349">
    <property type="entry name" value="DNA breaking-rejoining enzymes"/>
    <property type="match status" value="1"/>
</dbReference>
<evidence type="ECO:0000256" key="1">
    <source>
        <dbReference type="ARBA" id="ARBA00023172"/>
    </source>
</evidence>
<dbReference type="InterPro" id="IPR013762">
    <property type="entry name" value="Integrase-like_cat_sf"/>
</dbReference>
<feature type="non-terminal residue" evidence="3">
    <location>
        <position position="1"/>
    </location>
</feature>
<gene>
    <name evidence="3" type="ORF">JRQ81_016455</name>
</gene>
<reference evidence="3" key="1">
    <citation type="journal article" date="2023" name="DNA Res.">
        <title>Chromosome-level genome assembly of Phrynocephalus forsythii using third-generation DNA sequencing and Hi-C analysis.</title>
        <authorList>
            <person name="Qi Y."/>
            <person name="Zhao W."/>
            <person name="Zhao Y."/>
            <person name="Niu C."/>
            <person name="Cao S."/>
            <person name="Zhang Y."/>
        </authorList>
    </citation>
    <scope>NUCLEOTIDE SEQUENCE</scope>
    <source>
        <tissue evidence="3">Muscle</tissue>
    </source>
</reference>
<dbReference type="Proteomes" id="UP001142489">
    <property type="component" value="Unassembled WGS sequence"/>
</dbReference>
<evidence type="ECO:0000313" key="3">
    <source>
        <dbReference type="EMBL" id="KAJ7326696.1"/>
    </source>
</evidence>
<feature type="signal peptide" evidence="2">
    <location>
        <begin position="1"/>
        <end position="21"/>
    </location>
</feature>
<dbReference type="OrthoDB" id="5598396at2759"/>
<organism evidence="3 4">
    <name type="scientific">Phrynocephalus forsythii</name>
    <dbReference type="NCBI Taxonomy" id="171643"/>
    <lineage>
        <taxon>Eukaryota</taxon>
        <taxon>Metazoa</taxon>
        <taxon>Chordata</taxon>
        <taxon>Craniata</taxon>
        <taxon>Vertebrata</taxon>
        <taxon>Euteleostomi</taxon>
        <taxon>Lepidosauria</taxon>
        <taxon>Squamata</taxon>
        <taxon>Bifurcata</taxon>
        <taxon>Unidentata</taxon>
        <taxon>Episquamata</taxon>
        <taxon>Toxicofera</taxon>
        <taxon>Iguania</taxon>
        <taxon>Acrodonta</taxon>
        <taxon>Agamidae</taxon>
        <taxon>Agaminae</taxon>
        <taxon>Phrynocephalus</taxon>
    </lineage>
</organism>